<reference evidence="4 5" key="1">
    <citation type="journal article" date="2017" name="G3 (Bethesda)">
        <title>First Draft Genome Sequence of the Pathogenic Fungus Lomentospora prolificans (Formerly Scedosporium prolificans).</title>
        <authorList>
            <person name="Luo R."/>
            <person name="Zimin A."/>
            <person name="Workman R."/>
            <person name="Fan Y."/>
            <person name="Pertea G."/>
            <person name="Grossman N."/>
            <person name="Wear M.P."/>
            <person name="Jia B."/>
            <person name="Miller H."/>
            <person name="Casadevall A."/>
            <person name="Timp W."/>
            <person name="Zhang S.X."/>
            <person name="Salzberg S.L."/>
        </authorList>
    </citation>
    <scope>NUCLEOTIDE SEQUENCE [LARGE SCALE GENOMIC DNA]</scope>
    <source>
        <strain evidence="4 5">JHH-5317</strain>
    </source>
</reference>
<comment type="similarity">
    <text evidence="1">Belongs to the SDHAF4 family.</text>
</comment>
<feature type="compositionally biased region" description="Polar residues" evidence="3">
    <location>
        <begin position="1"/>
        <end position="13"/>
    </location>
</feature>
<evidence type="ECO:0000256" key="1">
    <source>
        <dbReference type="ARBA" id="ARBA00005701"/>
    </source>
</evidence>
<gene>
    <name evidence="4" type="ORF">jhhlp_001578</name>
</gene>
<dbReference type="OrthoDB" id="201362at2759"/>
<dbReference type="InterPro" id="IPR012875">
    <property type="entry name" value="SDHF4"/>
</dbReference>
<dbReference type="PANTHER" id="PTHR28524">
    <property type="entry name" value="SUCCINATE DEHYDROGENASE ASSEMBLY FACTOR 4, MITOCHONDRIAL"/>
    <property type="match status" value="1"/>
</dbReference>
<evidence type="ECO:0000256" key="3">
    <source>
        <dbReference type="SAM" id="MobiDB-lite"/>
    </source>
</evidence>
<feature type="region of interest" description="Disordered" evidence="3">
    <location>
        <begin position="1"/>
        <end position="109"/>
    </location>
</feature>
<dbReference type="GO" id="GO:0034553">
    <property type="term" value="P:mitochondrial respiratory chain complex II assembly"/>
    <property type="evidence" value="ECO:0007669"/>
    <property type="project" value="TreeGrafter"/>
</dbReference>
<dbReference type="Pfam" id="PF07896">
    <property type="entry name" value="DUF1674"/>
    <property type="match status" value="1"/>
</dbReference>
<dbReference type="FunCoup" id="A0A2N3NIN4">
    <property type="interactions" value="63"/>
</dbReference>
<sequence length="109" mass="11719">MSKTNPLRQSTTKCPPPSPPPRPSPPSPSPRLPEEQQAEFEALQKAAAASMEAAPAGTPDKNDPFFQNAKPEFEGEVNPKTGESGGPKTEPLRWGSQGDWSFNGKVTDF</sequence>
<protein>
    <recommendedName>
        <fullName evidence="2">Succinate dehydrogenase assembly factor 4, mitochondrial</fullName>
    </recommendedName>
</protein>
<dbReference type="VEuPathDB" id="FungiDB:jhhlp_001578"/>
<name>A0A2N3NIN4_9PEZI</name>
<evidence type="ECO:0000313" key="4">
    <source>
        <dbReference type="EMBL" id="PKS12278.1"/>
    </source>
</evidence>
<evidence type="ECO:0000313" key="5">
    <source>
        <dbReference type="Proteomes" id="UP000233524"/>
    </source>
</evidence>
<accession>A0A2N3NIN4</accession>
<organism evidence="4 5">
    <name type="scientific">Lomentospora prolificans</name>
    <dbReference type="NCBI Taxonomy" id="41688"/>
    <lineage>
        <taxon>Eukaryota</taxon>
        <taxon>Fungi</taxon>
        <taxon>Dikarya</taxon>
        <taxon>Ascomycota</taxon>
        <taxon>Pezizomycotina</taxon>
        <taxon>Sordariomycetes</taxon>
        <taxon>Hypocreomycetidae</taxon>
        <taxon>Microascales</taxon>
        <taxon>Microascaceae</taxon>
        <taxon>Lomentospora</taxon>
    </lineage>
</organism>
<dbReference type="Proteomes" id="UP000233524">
    <property type="component" value="Unassembled WGS sequence"/>
</dbReference>
<feature type="compositionally biased region" description="Pro residues" evidence="3">
    <location>
        <begin position="14"/>
        <end position="31"/>
    </location>
</feature>
<dbReference type="InParanoid" id="A0A2N3NIN4"/>
<evidence type="ECO:0000256" key="2">
    <source>
        <dbReference type="ARBA" id="ARBA00022170"/>
    </source>
</evidence>
<dbReference type="AlphaFoldDB" id="A0A2N3NIN4"/>
<dbReference type="STRING" id="41688.A0A2N3NIN4"/>
<proteinExistence type="inferred from homology"/>
<dbReference type="EMBL" id="NLAX01000004">
    <property type="protein sequence ID" value="PKS12278.1"/>
    <property type="molecule type" value="Genomic_DNA"/>
</dbReference>
<feature type="compositionally biased region" description="Low complexity" evidence="3">
    <location>
        <begin position="39"/>
        <end position="56"/>
    </location>
</feature>
<comment type="caution">
    <text evidence="4">The sequence shown here is derived from an EMBL/GenBank/DDBJ whole genome shotgun (WGS) entry which is preliminary data.</text>
</comment>
<dbReference type="GO" id="GO:0005739">
    <property type="term" value="C:mitochondrion"/>
    <property type="evidence" value="ECO:0007669"/>
    <property type="project" value="TreeGrafter"/>
</dbReference>
<keyword evidence="5" id="KW-1185">Reference proteome</keyword>
<dbReference type="PANTHER" id="PTHR28524:SF3">
    <property type="entry name" value="SUCCINATE DEHYDROGENASE ASSEMBLY FACTOR 4, MITOCHONDRIAL"/>
    <property type="match status" value="1"/>
</dbReference>